<dbReference type="AlphaFoldDB" id="A0A840ZFN7"/>
<reference evidence="2 3" key="1">
    <citation type="submission" date="2020-08" db="EMBL/GenBank/DDBJ databases">
        <title>Genomic Encyclopedia of Type Strains, Phase IV (KMG-IV): sequencing the most valuable type-strain genomes for metagenomic binning, comparative biology and taxonomic classification.</title>
        <authorList>
            <person name="Goeker M."/>
        </authorList>
    </citation>
    <scope>NUCLEOTIDE SEQUENCE [LARGE SCALE GENOMIC DNA]</scope>
    <source>
        <strain evidence="2 3">DSM 2163</strain>
    </source>
</reference>
<proteinExistence type="predicted"/>
<comment type="caution">
    <text evidence="2">The sequence shown here is derived from an EMBL/GenBank/DDBJ whole genome shotgun (WGS) entry which is preliminary data.</text>
</comment>
<evidence type="ECO:0000313" key="2">
    <source>
        <dbReference type="EMBL" id="MBB5755797.1"/>
    </source>
</evidence>
<protein>
    <submittedName>
        <fullName evidence="2">Uncharacterized protein</fullName>
    </submittedName>
</protein>
<dbReference type="RefSeq" id="WP_183564349.1">
    <property type="nucleotide sequence ID" value="NZ_JACHOP010000002.1"/>
</dbReference>
<dbReference type="Proteomes" id="UP000583454">
    <property type="component" value="Unassembled WGS sequence"/>
</dbReference>
<sequence length="83" mass="9320">MNGEFSERPFFSMPEGGQEAAGWREGQDAWRAGNADRCIARACKMRSDQYPANPRGDRLRAISFMAGPWIEEGSECRGFVKFA</sequence>
<evidence type="ECO:0000313" key="3">
    <source>
        <dbReference type="Proteomes" id="UP000583454"/>
    </source>
</evidence>
<evidence type="ECO:0000256" key="1">
    <source>
        <dbReference type="SAM" id="MobiDB-lite"/>
    </source>
</evidence>
<dbReference type="EMBL" id="JACHOP010000002">
    <property type="protein sequence ID" value="MBB5755797.1"/>
    <property type="molecule type" value="Genomic_DNA"/>
</dbReference>
<gene>
    <name evidence="2" type="ORF">HNR00_000493</name>
</gene>
<accession>A0A840ZFN7</accession>
<name>A0A840ZFN7_9HYPH</name>
<feature type="region of interest" description="Disordered" evidence="1">
    <location>
        <begin position="1"/>
        <end position="26"/>
    </location>
</feature>
<keyword evidence="3" id="KW-1185">Reference proteome</keyword>
<organism evidence="2 3">
    <name type="scientific">Methylorubrum rhodinum</name>
    <dbReference type="NCBI Taxonomy" id="29428"/>
    <lineage>
        <taxon>Bacteria</taxon>
        <taxon>Pseudomonadati</taxon>
        <taxon>Pseudomonadota</taxon>
        <taxon>Alphaproteobacteria</taxon>
        <taxon>Hyphomicrobiales</taxon>
        <taxon>Methylobacteriaceae</taxon>
        <taxon>Methylorubrum</taxon>
    </lineage>
</organism>